<evidence type="ECO:0008006" key="4">
    <source>
        <dbReference type="Google" id="ProtNLM"/>
    </source>
</evidence>
<evidence type="ECO:0000313" key="2">
    <source>
        <dbReference type="EMBL" id="MDN4473022.1"/>
    </source>
</evidence>
<gene>
    <name evidence="2" type="ORF">QQX04_08475</name>
</gene>
<dbReference type="Proteomes" id="UP001172738">
    <property type="component" value="Unassembled WGS sequence"/>
</dbReference>
<feature type="chain" id="PRO_5046666363" description="Lipoprotein" evidence="1">
    <location>
        <begin position="22"/>
        <end position="151"/>
    </location>
</feature>
<proteinExistence type="predicted"/>
<dbReference type="EMBL" id="JAUHPV010000004">
    <property type="protein sequence ID" value="MDN4473022.1"/>
    <property type="molecule type" value="Genomic_DNA"/>
</dbReference>
<sequence length="151" mass="15765">MSVNRWAVRAVVVASAAVCLAACSDGSDARIPEVAEAESLIARAYDAREDTAALCDLSSSLGNCKALLQGAGTAPTAEPEVVCTQPYEGHDSYTPGLLVRTVTVDDSGLAVTHDTVAIDTPGGARLMNVVYWEPWGVSDGNTTEDTVEFDC</sequence>
<feature type="signal peptide" evidence="1">
    <location>
        <begin position="1"/>
        <end position="21"/>
    </location>
</feature>
<evidence type="ECO:0000256" key="1">
    <source>
        <dbReference type="SAM" id="SignalP"/>
    </source>
</evidence>
<organism evidence="2 3">
    <name type="scientific">Demequina zhanjiangensis</name>
    <dbReference type="NCBI Taxonomy" id="3051659"/>
    <lineage>
        <taxon>Bacteria</taxon>
        <taxon>Bacillati</taxon>
        <taxon>Actinomycetota</taxon>
        <taxon>Actinomycetes</taxon>
        <taxon>Micrococcales</taxon>
        <taxon>Demequinaceae</taxon>
        <taxon>Demequina</taxon>
    </lineage>
</organism>
<evidence type="ECO:0000313" key="3">
    <source>
        <dbReference type="Proteomes" id="UP001172738"/>
    </source>
</evidence>
<keyword evidence="3" id="KW-1185">Reference proteome</keyword>
<comment type="caution">
    <text evidence="2">The sequence shown here is derived from an EMBL/GenBank/DDBJ whole genome shotgun (WGS) entry which is preliminary data.</text>
</comment>
<dbReference type="RefSeq" id="WP_301128141.1">
    <property type="nucleotide sequence ID" value="NZ_JAUHPV010000004.1"/>
</dbReference>
<name>A0ABT8G1R9_9MICO</name>
<keyword evidence="1" id="KW-0732">Signal</keyword>
<reference evidence="2" key="1">
    <citation type="submission" date="2023-06" db="EMBL/GenBank/DDBJ databases">
        <title>SYSU T00b26.</title>
        <authorList>
            <person name="Gao L."/>
            <person name="Fang B.-Z."/>
            <person name="Li W.-J."/>
        </authorList>
    </citation>
    <scope>NUCLEOTIDE SEQUENCE</scope>
    <source>
        <strain evidence="2">SYSU T00b26</strain>
    </source>
</reference>
<accession>A0ABT8G1R9</accession>
<protein>
    <recommendedName>
        <fullName evidence="4">Lipoprotein</fullName>
    </recommendedName>
</protein>